<comment type="caution">
    <text evidence="1">The sequence shown here is derived from an EMBL/GenBank/DDBJ whole genome shotgun (WGS) entry which is preliminary data.</text>
</comment>
<evidence type="ECO:0000313" key="2">
    <source>
        <dbReference type="Proteomes" id="UP001528920"/>
    </source>
</evidence>
<protein>
    <recommendedName>
        <fullName evidence="3">tRNA modification GTPase</fullName>
    </recommendedName>
</protein>
<accession>A0ABT5VP57</accession>
<dbReference type="RefSeq" id="WP_275107889.1">
    <property type="nucleotide sequence ID" value="NZ_JAKJSC010000001.1"/>
</dbReference>
<organism evidence="1 2">
    <name type="scientific">Paralabilibaculum antarcticum</name>
    <dbReference type="NCBI Taxonomy" id="2912572"/>
    <lineage>
        <taxon>Bacteria</taxon>
        <taxon>Pseudomonadati</taxon>
        <taxon>Bacteroidota</taxon>
        <taxon>Bacteroidia</taxon>
        <taxon>Marinilabiliales</taxon>
        <taxon>Marinifilaceae</taxon>
        <taxon>Paralabilibaculum</taxon>
    </lineage>
</organism>
<name>A0ABT5VP57_9BACT</name>
<gene>
    <name evidence="1" type="ORF">L3049_00905</name>
</gene>
<keyword evidence="2" id="KW-1185">Reference proteome</keyword>
<sequence>MKKQLLFFLFIILTFNCYSQITFEEGYFINNKGEKTDCLIKNLDWKNNPTEFKFILSKDATPETLKLKSVKEFGIYGISKFVRFTVKIDISSENISHLSKQKDPIYEEQQLFFKVLVEGKANLYKYQNKTFKRYFYNNQDSEVKQLIFKTYQVSKKKISKNNWYKHQLFSNLKYKDLTQSQIKKVDYNKKDLVDFFIKYNEKNNSEYLNLAVKQEKKLFNLNLRPGLNHSSLTIRNGSAEGRNIDFDTKLAFRFGIEAEFILPYNKNKWAVLIEPTYQYYKSEKETVFAETLTHASTANVEVDYSSIELPIGIRHYSFINDHSKLFFNISYIFDFPSSSTIQSERKDIFDLKIKANKNLAIGAGYTYNKYSLEIRYQTKRDILNGYTYWGSDYKTMSVIFGYRIF</sequence>
<dbReference type="Proteomes" id="UP001528920">
    <property type="component" value="Unassembled WGS sequence"/>
</dbReference>
<dbReference type="EMBL" id="JAKJSC010000001">
    <property type="protein sequence ID" value="MDE5416547.1"/>
    <property type="molecule type" value="Genomic_DNA"/>
</dbReference>
<reference evidence="1 2" key="1">
    <citation type="submission" date="2022-01" db="EMBL/GenBank/DDBJ databases">
        <title>Labilibaculum sp. nov, a marine bacterium isolated from Antarctica.</title>
        <authorList>
            <person name="Dai W."/>
        </authorList>
    </citation>
    <scope>NUCLEOTIDE SEQUENCE [LARGE SCALE GENOMIC DNA]</scope>
    <source>
        <strain evidence="1 2">DW002</strain>
    </source>
</reference>
<evidence type="ECO:0008006" key="3">
    <source>
        <dbReference type="Google" id="ProtNLM"/>
    </source>
</evidence>
<proteinExistence type="predicted"/>
<evidence type="ECO:0000313" key="1">
    <source>
        <dbReference type="EMBL" id="MDE5416547.1"/>
    </source>
</evidence>